<keyword evidence="2" id="KW-1185">Reference proteome</keyword>
<reference evidence="2" key="1">
    <citation type="submission" date="2016-01" db="EMBL/GenBank/DDBJ databases">
        <authorList>
            <person name="Husnik F."/>
        </authorList>
    </citation>
    <scope>NUCLEOTIDE SEQUENCE [LARGE SCALE GENOMIC DNA]</scope>
</reference>
<organism evidence="1 2">
    <name type="scientific">Candidatus Doolittlea endobia</name>
    <dbReference type="NCBI Taxonomy" id="1778262"/>
    <lineage>
        <taxon>Bacteria</taxon>
        <taxon>Pseudomonadati</taxon>
        <taxon>Pseudomonadota</taxon>
        <taxon>Gammaproteobacteria</taxon>
        <taxon>Enterobacterales</taxon>
        <taxon>Enterobacteriaceae</taxon>
        <taxon>Candidatus Doolittlea</taxon>
    </lineage>
</organism>
<evidence type="ECO:0000313" key="2">
    <source>
        <dbReference type="Proteomes" id="UP000095322"/>
    </source>
</evidence>
<gene>
    <name evidence="1" type="ORF">MHIR_DE00291</name>
</gene>
<dbReference type="KEGG" id="den:MHIR_DE00291"/>
<dbReference type="AlphaFoldDB" id="A0A143WS02"/>
<proteinExistence type="predicted"/>
<sequence length="57" mass="6241">MAKAKPNGVTTTRSVSDYLALYGNDDTAVEIVGAMIITYAVCYSHNEKSVSNKRKEE</sequence>
<accession>A0A143WS02</accession>
<name>A0A143WS02_9ENTR</name>
<evidence type="ECO:0000313" key="1">
    <source>
        <dbReference type="EMBL" id="CUX96596.1"/>
    </source>
</evidence>
<protein>
    <submittedName>
        <fullName evidence="1">Uncharacterized protein</fullName>
    </submittedName>
</protein>
<dbReference type="RefSeq" id="WP_158648174.1">
    <property type="nucleotide sequence ID" value="NZ_LN999833.1"/>
</dbReference>
<dbReference type="EMBL" id="LN999833">
    <property type="protein sequence ID" value="CUX96596.1"/>
    <property type="molecule type" value="Genomic_DNA"/>
</dbReference>
<dbReference type="Proteomes" id="UP000095322">
    <property type="component" value="Chromosome I"/>
</dbReference>